<sequence length="75" mass="9099">MFVISSTPRVRNRDDPWVIVTRLNPRGRSSVEVLSWKTHYNQAHPQLKCSRRFSWSWPCSRFNRLWRGSRRSRRG</sequence>
<reference evidence="1" key="1">
    <citation type="submission" date="2018-11" db="EMBL/GenBank/DDBJ databases">
        <authorList>
            <consortium name="Genoscope - CEA"/>
            <person name="William W."/>
        </authorList>
    </citation>
    <scope>NUCLEOTIDE SEQUENCE</scope>
</reference>
<accession>A0A3P6E9I4</accession>
<proteinExistence type="predicted"/>
<organism evidence="1">
    <name type="scientific">Brassica oleracea</name>
    <name type="common">Wild cabbage</name>
    <dbReference type="NCBI Taxonomy" id="3712"/>
    <lineage>
        <taxon>Eukaryota</taxon>
        <taxon>Viridiplantae</taxon>
        <taxon>Streptophyta</taxon>
        <taxon>Embryophyta</taxon>
        <taxon>Tracheophyta</taxon>
        <taxon>Spermatophyta</taxon>
        <taxon>Magnoliopsida</taxon>
        <taxon>eudicotyledons</taxon>
        <taxon>Gunneridae</taxon>
        <taxon>Pentapetalae</taxon>
        <taxon>rosids</taxon>
        <taxon>malvids</taxon>
        <taxon>Brassicales</taxon>
        <taxon>Brassicaceae</taxon>
        <taxon>Brassiceae</taxon>
        <taxon>Brassica</taxon>
    </lineage>
</organism>
<dbReference type="EMBL" id="LR031875">
    <property type="protein sequence ID" value="VDD31914.1"/>
    <property type="molecule type" value="Genomic_DNA"/>
</dbReference>
<gene>
    <name evidence="1" type="ORF">BOLC9T57237H</name>
</gene>
<evidence type="ECO:0000313" key="1">
    <source>
        <dbReference type="EMBL" id="VDD31914.1"/>
    </source>
</evidence>
<dbReference type="AlphaFoldDB" id="A0A3P6E9I4"/>
<name>A0A3P6E9I4_BRAOL</name>
<protein>
    <submittedName>
        <fullName evidence="1">Uncharacterized protein</fullName>
    </submittedName>
</protein>